<keyword evidence="1" id="KW-0472">Membrane</keyword>
<dbReference type="Pfam" id="PF19830">
    <property type="entry name" value="DUF6311"/>
    <property type="match status" value="1"/>
</dbReference>
<feature type="transmembrane region" description="Helical" evidence="1">
    <location>
        <begin position="300"/>
        <end position="320"/>
    </location>
</feature>
<dbReference type="RefSeq" id="WP_147167814.1">
    <property type="nucleotide sequence ID" value="NZ_VOOR01000023.1"/>
</dbReference>
<feature type="transmembrane region" description="Helical" evidence="1">
    <location>
        <begin position="156"/>
        <end position="173"/>
    </location>
</feature>
<feature type="transmembrane region" description="Helical" evidence="1">
    <location>
        <begin position="230"/>
        <end position="249"/>
    </location>
</feature>
<evidence type="ECO:0000256" key="1">
    <source>
        <dbReference type="SAM" id="Phobius"/>
    </source>
</evidence>
<feature type="transmembrane region" description="Helical" evidence="1">
    <location>
        <begin position="185"/>
        <end position="218"/>
    </location>
</feature>
<sequence length="772" mass="87778">MSTPHSSHRWTNLAWLLLLLAALGLRFPDFFQSPNSKVIEPYADGLKAYTNIEYHARYDSSLTYFQGMNYPYGDHASAAVTQPLVSGLIKLVSDYVVDITGYTRAIIHFSLLLGIGLASLFLMLLLRRLGCHPWWAMAAGLGVAFLSPQLHRFISHYGLAHLEVIPVMLYLLARLEEAHSLKFSFLMALAVAAFSLIHFYYFAIMAMTLGLYFGIGFLRKPGIKRLLKYALHYGVQVGLPLVFFYFWMYHNSSITDRAARPWGFFHFHAIWENLVTSPYIPWYQYIDQHWIKIQQSYEGQAYLGLVAIVGLLAMLGRWAGSRFRQPFVRAGGKLQPFLAKALGASSILLLLSFGLPFTLPGLEGYLDYTGPYQQFRSVGRFNWPFYYVANIVVLAELWHWVAKQQDNLRLGAGIAALLLLGAEAWYSANGPDLRLDSIAELEEGRKYTDLPGIDWGEFQAVLPVPYFNLGSDNFWYETEGLPMPRTLIIGIQTGLPTTGAALTRTSRGQAIRQLELVHEPYRLPRILADFPNGKPLLMLVDNHHFSQQKARYAHLLEGAQLIYESDSYRLYRQPLQAFEDRIAARAREIRYRIANDSTGLFPVDGCLATDATAGISLESFDTLRSARYYRGGGAFQGLSGQRNVLFDQPIPKQFGTGWYNFSAWVYIDQDRLAQAEAHFEEYEPETGAVVKAEVLPLHRSLSVVDTNGWALFEKVFIPQRSDTKVRLWVQHPRILRDTLWVDELLVRPDAVEVYRQGPGYVYRNNRWFPVGG</sequence>
<accession>A0A5C6RKD3</accession>
<gene>
    <name evidence="3" type="ORF">FRY97_12180</name>
</gene>
<dbReference type="Proteomes" id="UP000321580">
    <property type="component" value="Unassembled WGS sequence"/>
</dbReference>
<feature type="transmembrane region" description="Helical" evidence="1">
    <location>
        <begin position="105"/>
        <end position="126"/>
    </location>
</feature>
<proteinExistence type="predicted"/>
<feature type="transmembrane region" description="Helical" evidence="1">
    <location>
        <begin position="408"/>
        <end position="428"/>
    </location>
</feature>
<comment type="caution">
    <text evidence="3">The sequence shown here is derived from an EMBL/GenBank/DDBJ whole genome shotgun (WGS) entry which is preliminary data.</text>
</comment>
<keyword evidence="1" id="KW-1133">Transmembrane helix</keyword>
<organism evidence="3 4">
    <name type="scientific">Phaeodactylibacter luteus</name>
    <dbReference type="NCBI Taxonomy" id="1564516"/>
    <lineage>
        <taxon>Bacteria</taxon>
        <taxon>Pseudomonadati</taxon>
        <taxon>Bacteroidota</taxon>
        <taxon>Saprospiria</taxon>
        <taxon>Saprospirales</taxon>
        <taxon>Haliscomenobacteraceae</taxon>
        <taxon>Phaeodactylibacter</taxon>
    </lineage>
</organism>
<protein>
    <recommendedName>
        <fullName evidence="2">DUF6311 domain-containing protein</fullName>
    </recommendedName>
</protein>
<dbReference type="OrthoDB" id="976311at2"/>
<reference evidence="3 4" key="1">
    <citation type="submission" date="2019-08" db="EMBL/GenBank/DDBJ databases">
        <title>Genome of Phaeodactylibacter luteus.</title>
        <authorList>
            <person name="Bowman J.P."/>
        </authorList>
    </citation>
    <scope>NUCLEOTIDE SEQUENCE [LARGE SCALE GENOMIC DNA]</scope>
    <source>
        <strain evidence="3 4">KCTC 42180</strain>
    </source>
</reference>
<dbReference type="InterPro" id="IPR046278">
    <property type="entry name" value="DUF6311"/>
</dbReference>
<evidence type="ECO:0000259" key="2">
    <source>
        <dbReference type="Pfam" id="PF19830"/>
    </source>
</evidence>
<dbReference type="AlphaFoldDB" id="A0A5C6RKD3"/>
<feature type="transmembrane region" description="Helical" evidence="1">
    <location>
        <begin position="261"/>
        <end position="280"/>
    </location>
</feature>
<feature type="transmembrane region" description="Helical" evidence="1">
    <location>
        <begin position="381"/>
        <end position="401"/>
    </location>
</feature>
<name>A0A5C6RKD3_9BACT</name>
<keyword evidence="4" id="KW-1185">Reference proteome</keyword>
<keyword evidence="1" id="KW-0812">Transmembrane</keyword>
<feature type="domain" description="DUF6311" evidence="2">
    <location>
        <begin position="61"/>
        <end position="417"/>
    </location>
</feature>
<evidence type="ECO:0000313" key="4">
    <source>
        <dbReference type="Proteomes" id="UP000321580"/>
    </source>
</evidence>
<feature type="transmembrane region" description="Helical" evidence="1">
    <location>
        <begin position="341"/>
        <end position="361"/>
    </location>
</feature>
<dbReference type="EMBL" id="VOOR01000023">
    <property type="protein sequence ID" value="TXB62828.1"/>
    <property type="molecule type" value="Genomic_DNA"/>
</dbReference>
<evidence type="ECO:0000313" key="3">
    <source>
        <dbReference type="EMBL" id="TXB62828.1"/>
    </source>
</evidence>